<feature type="non-terminal residue" evidence="11">
    <location>
        <position position="473"/>
    </location>
</feature>
<dbReference type="AlphaFoldDB" id="A0AAD7C5D4"/>
<feature type="binding site" description="axial binding residue" evidence="9">
    <location>
        <position position="412"/>
    </location>
    <ligand>
        <name>heme</name>
        <dbReference type="ChEBI" id="CHEBI:30413"/>
    </ligand>
    <ligandPart>
        <name>Fe</name>
        <dbReference type="ChEBI" id="CHEBI:18248"/>
    </ligandPart>
</feature>
<evidence type="ECO:0000256" key="6">
    <source>
        <dbReference type="ARBA" id="ARBA00023002"/>
    </source>
</evidence>
<keyword evidence="6 10" id="KW-0560">Oxidoreductase</keyword>
<comment type="caution">
    <text evidence="11">The sequence shown here is derived from an EMBL/GenBank/DDBJ whole genome shotgun (WGS) entry which is preliminary data.</text>
</comment>
<accession>A0AAD7C5D4</accession>
<evidence type="ECO:0000256" key="5">
    <source>
        <dbReference type="ARBA" id="ARBA00022723"/>
    </source>
</evidence>
<dbReference type="GO" id="GO:0020037">
    <property type="term" value="F:heme binding"/>
    <property type="evidence" value="ECO:0007669"/>
    <property type="project" value="InterPro"/>
</dbReference>
<comment type="cofactor">
    <cofactor evidence="1 9">
        <name>heme</name>
        <dbReference type="ChEBI" id="CHEBI:30413"/>
    </cofactor>
</comment>
<dbReference type="GO" id="GO:0016705">
    <property type="term" value="F:oxidoreductase activity, acting on paired donors, with incorporation or reduction of molecular oxygen"/>
    <property type="evidence" value="ECO:0007669"/>
    <property type="project" value="InterPro"/>
</dbReference>
<dbReference type="SUPFAM" id="SSF48264">
    <property type="entry name" value="Cytochrome P450"/>
    <property type="match status" value="1"/>
</dbReference>
<dbReference type="InterPro" id="IPR002401">
    <property type="entry name" value="Cyt_P450_E_grp-I"/>
</dbReference>
<dbReference type="InterPro" id="IPR017972">
    <property type="entry name" value="Cyt_P450_CS"/>
</dbReference>
<dbReference type="EMBL" id="JARKIF010000005">
    <property type="protein sequence ID" value="KAJ7639327.1"/>
    <property type="molecule type" value="Genomic_DNA"/>
</dbReference>
<dbReference type="Pfam" id="PF00067">
    <property type="entry name" value="p450"/>
    <property type="match status" value="1"/>
</dbReference>
<dbReference type="PROSITE" id="PS00086">
    <property type="entry name" value="CYTOCHROME_P450"/>
    <property type="match status" value="1"/>
</dbReference>
<dbReference type="InterPro" id="IPR001128">
    <property type="entry name" value="Cyt_P450"/>
</dbReference>
<proteinExistence type="inferred from homology"/>
<evidence type="ECO:0000256" key="10">
    <source>
        <dbReference type="RuleBase" id="RU000461"/>
    </source>
</evidence>
<dbReference type="Gene3D" id="1.10.630.10">
    <property type="entry name" value="Cytochrome P450"/>
    <property type="match status" value="1"/>
</dbReference>
<dbReference type="GO" id="GO:0004497">
    <property type="term" value="F:monooxygenase activity"/>
    <property type="evidence" value="ECO:0007669"/>
    <property type="project" value="UniProtKB-KW"/>
</dbReference>
<comment type="similarity">
    <text evidence="3 10">Belongs to the cytochrome P450 family.</text>
</comment>
<keyword evidence="5 9" id="KW-0479">Metal-binding</keyword>
<dbReference type="GO" id="GO:0005506">
    <property type="term" value="F:iron ion binding"/>
    <property type="evidence" value="ECO:0007669"/>
    <property type="project" value="InterPro"/>
</dbReference>
<organism evidence="11 12">
    <name type="scientific">Roridomyces roridus</name>
    <dbReference type="NCBI Taxonomy" id="1738132"/>
    <lineage>
        <taxon>Eukaryota</taxon>
        <taxon>Fungi</taxon>
        <taxon>Dikarya</taxon>
        <taxon>Basidiomycota</taxon>
        <taxon>Agaricomycotina</taxon>
        <taxon>Agaricomycetes</taxon>
        <taxon>Agaricomycetidae</taxon>
        <taxon>Agaricales</taxon>
        <taxon>Marasmiineae</taxon>
        <taxon>Mycenaceae</taxon>
        <taxon>Roridomyces</taxon>
    </lineage>
</organism>
<evidence type="ECO:0000256" key="1">
    <source>
        <dbReference type="ARBA" id="ARBA00001971"/>
    </source>
</evidence>
<evidence type="ECO:0000256" key="2">
    <source>
        <dbReference type="ARBA" id="ARBA00005179"/>
    </source>
</evidence>
<dbReference type="CDD" id="cd11065">
    <property type="entry name" value="CYP64-like"/>
    <property type="match status" value="1"/>
</dbReference>
<comment type="pathway">
    <text evidence="2">Secondary metabolite biosynthesis.</text>
</comment>
<dbReference type="PANTHER" id="PTHR46300">
    <property type="entry name" value="P450, PUTATIVE (EUROFUNG)-RELATED-RELATED"/>
    <property type="match status" value="1"/>
</dbReference>
<dbReference type="Proteomes" id="UP001221142">
    <property type="component" value="Unassembled WGS sequence"/>
</dbReference>
<dbReference type="PRINTS" id="PR00463">
    <property type="entry name" value="EP450I"/>
</dbReference>
<reference evidence="11" key="1">
    <citation type="submission" date="2023-03" db="EMBL/GenBank/DDBJ databases">
        <title>Massive genome expansion in bonnet fungi (Mycena s.s.) driven by repeated elements and novel gene families across ecological guilds.</title>
        <authorList>
            <consortium name="Lawrence Berkeley National Laboratory"/>
            <person name="Harder C.B."/>
            <person name="Miyauchi S."/>
            <person name="Viragh M."/>
            <person name="Kuo A."/>
            <person name="Thoen E."/>
            <person name="Andreopoulos B."/>
            <person name="Lu D."/>
            <person name="Skrede I."/>
            <person name="Drula E."/>
            <person name="Henrissat B."/>
            <person name="Morin E."/>
            <person name="Kohler A."/>
            <person name="Barry K."/>
            <person name="LaButti K."/>
            <person name="Morin E."/>
            <person name="Salamov A."/>
            <person name="Lipzen A."/>
            <person name="Mereny Z."/>
            <person name="Hegedus B."/>
            <person name="Baldrian P."/>
            <person name="Stursova M."/>
            <person name="Weitz H."/>
            <person name="Taylor A."/>
            <person name="Grigoriev I.V."/>
            <person name="Nagy L.G."/>
            <person name="Martin F."/>
            <person name="Kauserud H."/>
        </authorList>
    </citation>
    <scope>NUCLEOTIDE SEQUENCE</scope>
    <source>
        <strain evidence="11">9284</strain>
    </source>
</reference>
<evidence type="ECO:0000256" key="8">
    <source>
        <dbReference type="ARBA" id="ARBA00023033"/>
    </source>
</evidence>
<evidence type="ECO:0000256" key="9">
    <source>
        <dbReference type="PIRSR" id="PIRSR602401-1"/>
    </source>
</evidence>
<evidence type="ECO:0000256" key="7">
    <source>
        <dbReference type="ARBA" id="ARBA00023004"/>
    </source>
</evidence>
<keyword evidence="12" id="KW-1185">Reference proteome</keyword>
<keyword evidence="4 9" id="KW-0349">Heme</keyword>
<dbReference type="InterPro" id="IPR036396">
    <property type="entry name" value="Cyt_P450_sf"/>
</dbReference>
<dbReference type="PANTHER" id="PTHR46300:SF7">
    <property type="entry name" value="P450, PUTATIVE (EUROFUNG)-RELATED"/>
    <property type="match status" value="1"/>
</dbReference>
<sequence>LPYLPGPPPNPILGNLLDLPINHSWLAFDKWHRKYGDVVHIRVLGTSLVIIGSMKAASEFFDKRAKTYSDRPRAPMINELMGLGEWSMANMNYGEKWRHHRRTFTNYFRENTMHNYHPVLLKETRGLLKRFLDTPDNFHAIVRLAFAAEIMSITYGIPVNDFDNEYIEIADKATSAVAQAAVPGAFLVDLFPMLAYVPSWFPGAAFKRNAAKWREINEVMRTKPFYAAKAGWEDGTVNPSIAVSMLDALPDNDQRAVEEEVALNSTAVAYTGGTDTTVSATTTFLFAMAANPEIQRKAQEEIDRVVGQSRLPDYGDRELLPYVNAICKEVMRWQAVTPLGGARVANEDDTYNGHFIPKDSIIIGNVYSILRDPVEYPQPDVFRPERFLKDGEINKAVRDPALAAFGFGRRICPGRFFSDASLYILVASVLAAFTISPPLDKNGKPEKMSINMAGGAISHPLPFDATIKPRSKA</sequence>
<name>A0AAD7C5D4_9AGAR</name>
<evidence type="ECO:0000313" key="11">
    <source>
        <dbReference type="EMBL" id="KAJ7639327.1"/>
    </source>
</evidence>
<feature type="non-terminal residue" evidence="11">
    <location>
        <position position="1"/>
    </location>
</feature>
<gene>
    <name evidence="11" type="ORF">FB45DRAFT_725410</name>
</gene>
<keyword evidence="8 10" id="KW-0503">Monooxygenase</keyword>
<keyword evidence="7 9" id="KW-0408">Iron</keyword>
<dbReference type="InterPro" id="IPR050364">
    <property type="entry name" value="Cytochrome_P450_fung"/>
</dbReference>
<evidence type="ECO:0000256" key="3">
    <source>
        <dbReference type="ARBA" id="ARBA00010617"/>
    </source>
</evidence>
<evidence type="ECO:0000313" key="12">
    <source>
        <dbReference type="Proteomes" id="UP001221142"/>
    </source>
</evidence>
<protein>
    <submittedName>
        <fullName evidence="11">Cytochrome P450</fullName>
    </submittedName>
</protein>
<evidence type="ECO:0000256" key="4">
    <source>
        <dbReference type="ARBA" id="ARBA00022617"/>
    </source>
</evidence>